<dbReference type="GO" id="GO:0016780">
    <property type="term" value="F:phosphotransferase activity, for other substituted phosphate groups"/>
    <property type="evidence" value="ECO:0007669"/>
    <property type="project" value="TreeGrafter"/>
</dbReference>
<evidence type="ECO:0000256" key="7">
    <source>
        <dbReference type="SAM" id="Phobius"/>
    </source>
</evidence>
<feature type="transmembrane region" description="Helical" evidence="7">
    <location>
        <begin position="313"/>
        <end position="331"/>
    </location>
</feature>
<proteinExistence type="inferred from homology"/>
<evidence type="ECO:0000313" key="9">
    <source>
        <dbReference type="EMBL" id="SFC68789.1"/>
    </source>
</evidence>
<feature type="transmembrane region" description="Helical" evidence="7">
    <location>
        <begin position="90"/>
        <end position="112"/>
    </location>
</feature>
<dbReference type="Proteomes" id="UP000199207">
    <property type="component" value="Unassembled WGS sequence"/>
</dbReference>
<evidence type="ECO:0000313" key="10">
    <source>
        <dbReference type="Proteomes" id="UP000199207"/>
    </source>
</evidence>
<protein>
    <submittedName>
        <fullName evidence="9">Exopolysaccharide biosynthesis polyprenyl glycosylphosphotransferase</fullName>
    </submittedName>
</protein>
<keyword evidence="6 7" id="KW-0472">Membrane</keyword>
<dbReference type="InterPro" id="IPR003362">
    <property type="entry name" value="Bact_transf"/>
</dbReference>
<dbReference type="AlphaFoldDB" id="A0A1I1L6Y3"/>
<dbReference type="PANTHER" id="PTHR30576:SF10">
    <property type="entry name" value="SLL5057 PROTEIN"/>
    <property type="match status" value="1"/>
</dbReference>
<evidence type="ECO:0000256" key="2">
    <source>
        <dbReference type="ARBA" id="ARBA00006464"/>
    </source>
</evidence>
<evidence type="ECO:0000256" key="6">
    <source>
        <dbReference type="ARBA" id="ARBA00023136"/>
    </source>
</evidence>
<dbReference type="InterPro" id="IPR017475">
    <property type="entry name" value="EPS_sugar_tfrase"/>
</dbReference>
<dbReference type="OrthoDB" id="9808602at2"/>
<dbReference type="STRING" id="910347.SAMN05421773_10581"/>
<evidence type="ECO:0000259" key="8">
    <source>
        <dbReference type="Pfam" id="PF02397"/>
    </source>
</evidence>
<evidence type="ECO:0000256" key="1">
    <source>
        <dbReference type="ARBA" id="ARBA00004141"/>
    </source>
</evidence>
<dbReference type="GO" id="GO:0016020">
    <property type="term" value="C:membrane"/>
    <property type="evidence" value="ECO:0007669"/>
    <property type="project" value="UniProtKB-SubCell"/>
</dbReference>
<keyword evidence="4 7" id="KW-0812">Transmembrane</keyword>
<organism evidence="9 10">
    <name type="scientific">Streptomyces aidingensis</name>
    <dbReference type="NCBI Taxonomy" id="910347"/>
    <lineage>
        <taxon>Bacteria</taxon>
        <taxon>Bacillati</taxon>
        <taxon>Actinomycetota</taxon>
        <taxon>Actinomycetes</taxon>
        <taxon>Kitasatosporales</taxon>
        <taxon>Streptomycetaceae</taxon>
        <taxon>Streptomyces</taxon>
    </lineage>
</organism>
<feature type="transmembrane region" description="Helical" evidence="7">
    <location>
        <begin position="60"/>
        <end position="78"/>
    </location>
</feature>
<evidence type="ECO:0000256" key="4">
    <source>
        <dbReference type="ARBA" id="ARBA00022692"/>
    </source>
</evidence>
<evidence type="ECO:0000256" key="3">
    <source>
        <dbReference type="ARBA" id="ARBA00022679"/>
    </source>
</evidence>
<dbReference type="NCBIfam" id="TIGR03025">
    <property type="entry name" value="EPS_sugtrans"/>
    <property type="match status" value="1"/>
</dbReference>
<keyword evidence="5 7" id="KW-1133">Transmembrane helix</keyword>
<feature type="domain" description="Bacterial sugar transferase" evidence="8">
    <location>
        <begin position="305"/>
        <end position="493"/>
    </location>
</feature>
<name>A0A1I1L6Y3_9ACTN</name>
<feature type="transmembrane region" description="Helical" evidence="7">
    <location>
        <begin position="28"/>
        <end position="48"/>
    </location>
</feature>
<keyword evidence="3 9" id="KW-0808">Transferase</keyword>
<comment type="similarity">
    <text evidence="2">Belongs to the bacterial sugar transferase family.</text>
</comment>
<gene>
    <name evidence="9" type="ORF">SAMN05421773_10581</name>
</gene>
<dbReference type="EMBL" id="FOLM01000005">
    <property type="protein sequence ID" value="SFC68789.1"/>
    <property type="molecule type" value="Genomic_DNA"/>
</dbReference>
<reference evidence="9 10" key="1">
    <citation type="submission" date="2016-10" db="EMBL/GenBank/DDBJ databases">
        <authorList>
            <person name="de Groot N.N."/>
        </authorList>
    </citation>
    <scope>NUCLEOTIDE SEQUENCE [LARGE SCALE GENOMIC DNA]</scope>
    <source>
        <strain evidence="9 10">CGMCC 4.5739</strain>
    </source>
</reference>
<comment type="subcellular location">
    <subcellularLocation>
        <location evidence="1">Membrane</location>
        <topology evidence="1">Multi-pass membrane protein</topology>
    </subcellularLocation>
</comment>
<dbReference type="RefSeq" id="WP_093838664.1">
    <property type="nucleotide sequence ID" value="NZ_FOLM01000005.1"/>
</dbReference>
<sequence>MRFSGTASPETVHRDTPVRHQVRTADKAGWYLTVTLVTDACGVLLPFLTVYSLHRQPHPVFAAFLATATWLSIRTGNLRYTRGMLAESRGLLASLHDWCLLLGALAVLRVLSGEAAPVVTALSALLPAVFITSVTGAFLHLHLTAARHQAQAVQRVLIVGEPGPADAVAAQLAARTDHPYVVVGAVPVGSEPLTGGVPEAGRLAGRTAGRTAEPAAAGSAEDGEAVLRAARRTEADQVLIIPGAAVTGDRLRRLTWALHDAGMPLAVTSGLAETALRRVRVSSAAGLALLHVAPPTRRGPQVVLKEIMDRSGAALGLLLLAPLFAVVALAVKLDSRGPAFYRQTRIGHRGVPFTMWKFRTMILEAEQLRATLEPANEQSGGPLFKLRNDPRITRVGRLLRRSSLDELPQLLNVLLGQMSLVGPRPALPDEVARYSPAERRRLQVKPGLTGPWQVGGRSDLSWDEGVALDVSYADNWSVTEDLDVLTRTFRAVVEARGAY</sequence>
<accession>A0A1I1L6Y3</accession>
<evidence type="ECO:0000256" key="5">
    <source>
        <dbReference type="ARBA" id="ARBA00022989"/>
    </source>
</evidence>
<dbReference type="PANTHER" id="PTHR30576">
    <property type="entry name" value="COLANIC BIOSYNTHESIS UDP-GLUCOSE LIPID CARRIER TRANSFERASE"/>
    <property type="match status" value="1"/>
</dbReference>
<feature type="transmembrane region" description="Helical" evidence="7">
    <location>
        <begin position="118"/>
        <end position="139"/>
    </location>
</feature>
<keyword evidence="10" id="KW-1185">Reference proteome</keyword>
<dbReference type="Pfam" id="PF02397">
    <property type="entry name" value="Bac_transf"/>
    <property type="match status" value="1"/>
</dbReference>